<feature type="transmembrane region" description="Helical" evidence="2">
    <location>
        <begin position="212"/>
        <end position="231"/>
    </location>
</feature>
<sequence>MAGGLNQETVNELMKDGYTLYKQGKKREAAEVWLILWELIQEEMNRTDVSDVEDIAKTSSNAEMFSSWLDDLKQVLAEVDGDPDFMREQTAFLRSGLTVTCDEGKQNQKDQESGHESDKEQSKAIRQKKMQEELARQMNTLPPERARTKREVKAGHLGDDAAMTKQQSNHDRQERQRQKELQDNPGGGLRDGADRAGSGGLVDLVNALGAKGIGILILVLLTGYLIYALFIQ</sequence>
<feature type="compositionally biased region" description="Basic and acidic residues" evidence="1">
    <location>
        <begin position="103"/>
        <end position="135"/>
    </location>
</feature>
<accession>A0A1D7QZ39</accession>
<feature type="compositionally biased region" description="Basic and acidic residues" evidence="1">
    <location>
        <begin position="144"/>
        <end position="159"/>
    </location>
</feature>
<gene>
    <name evidence="3" type="ORF">BBEV_2946</name>
</gene>
<name>A0A1D7QZ39_9BACI</name>
<dbReference type="EMBL" id="CP012502">
    <property type="protein sequence ID" value="AOM84271.1"/>
    <property type="molecule type" value="Genomic_DNA"/>
</dbReference>
<evidence type="ECO:0000256" key="2">
    <source>
        <dbReference type="SAM" id="Phobius"/>
    </source>
</evidence>
<evidence type="ECO:0000313" key="3">
    <source>
        <dbReference type="EMBL" id="AOM84271.1"/>
    </source>
</evidence>
<evidence type="ECO:0000256" key="1">
    <source>
        <dbReference type="SAM" id="MobiDB-lite"/>
    </source>
</evidence>
<dbReference type="InterPro" id="IPR045946">
    <property type="entry name" value="DUF6366"/>
</dbReference>
<dbReference type="AlphaFoldDB" id="A0A1D7QZ39"/>
<keyword evidence="2" id="KW-0812">Transmembrane</keyword>
<keyword evidence="4" id="KW-1185">Reference proteome</keyword>
<dbReference type="STRING" id="632773.BBEV_2946"/>
<feature type="compositionally biased region" description="Basic and acidic residues" evidence="1">
    <location>
        <begin position="168"/>
        <end position="182"/>
    </location>
</feature>
<dbReference type="Pfam" id="PF19893">
    <property type="entry name" value="DUF6366"/>
    <property type="match status" value="1"/>
</dbReference>
<keyword evidence="2" id="KW-0472">Membrane</keyword>
<protein>
    <submittedName>
        <fullName evidence="3">Uncharacterized protein</fullName>
    </submittedName>
</protein>
<dbReference type="RefSeq" id="WP_232318200.1">
    <property type="nucleotide sequence ID" value="NZ_CP012502.1"/>
</dbReference>
<reference evidence="3 4" key="1">
    <citation type="submission" date="2015-08" db="EMBL/GenBank/DDBJ databases">
        <title>The complete genome sequence of Bacillus beveridgei MLTeJB.</title>
        <authorList>
            <person name="Hanson T.E."/>
            <person name="Mesa C."/>
            <person name="Basesman S.M."/>
            <person name="Oremland R.S."/>
        </authorList>
    </citation>
    <scope>NUCLEOTIDE SEQUENCE [LARGE SCALE GENOMIC DNA]</scope>
    <source>
        <strain evidence="3 4">MLTeJB</strain>
    </source>
</reference>
<organism evidence="3 4">
    <name type="scientific">Salisediminibacterium beveridgei</name>
    <dbReference type="NCBI Taxonomy" id="632773"/>
    <lineage>
        <taxon>Bacteria</taxon>
        <taxon>Bacillati</taxon>
        <taxon>Bacillota</taxon>
        <taxon>Bacilli</taxon>
        <taxon>Bacillales</taxon>
        <taxon>Bacillaceae</taxon>
        <taxon>Salisediminibacterium</taxon>
    </lineage>
</organism>
<proteinExistence type="predicted"/>
<keyword evidence="2" id="KW-1133">Transmembrane helix</keyword>
<evidence type="ECO:0000313" key="4">
    <source>
        <dbReference type="Proteomes" id="UP000094463"/>
    </source>
</evidence>
<dbReference type="KEGG" id="bbev:BBEV_2946"/>
<dbReference type="Proteomes" id="UP000094463">
    <property type="component" value="Chromosome"/>
</dbReference>
<feature type="region of interest" description="Disordered" evidence="1">
    <location>
        <begin position="103"/>
        <end position="194"/>
    </location>
</feature>